<dbReference type="InterPro" id="IPR043502">
    <property type="entry name" value="DNA/RNA_pol_sf"/>
</dbReference>
<feature type="domain" description="Reverse transcriptase" evidence="1">
    <location>
        <begin position="1"/>
        <end position="185"/>
    </location>
</feature>
<gene>
    <name evidence="2" type="ORF">PVK06_042192</name>
</gene>
<dbReference type="Proteomes" id="UP001358586">
    <property type="component" value="Chromosome 12"/>
</dbReference>
<dbReference type="SUPFAM" id="SSF56672">
    <property type="entry name" value="DNA/RNA polymerases"/>
    <property type="match status" value="1"/>
</dbReference>
<comment type="caution">
    <text evidence="2">The sequence shown here is derived from an EMBL/GenBank/DDBJ whole genome shotgun (WGS) entry which is preliminary data.</text>
</comment>
<evidence type="ECO:0000313" key="3">
    <source>
        <dbReference type="Proteomes" id="UP001358586"/>
    </source>
</evidence>
<sequence>MAVKLDMSKAYDRVEWDFFKEVMFRMGFNKKWTDAIIKCISTVFYSVVINSHIGEKFRPIRGLRQGDLLSPFLFLICGEGLSSLLRLALNVCFFKRVKISRRGPQVTHLLFANDCILFGEATSRGANLFKEILREYRSCSGQRVNFEKSTVFFSRNTEEEDRRMVVNILGVRSSNEPERYLGLPNMVGRKKKESFQNLKDKIKKRIDNWSNRFLSQGGKEVFIKDILQVIPTYTMACFLLPKTLCDEFENIIANFWWQKHKGKRGIHWCAWKNLCVLKENGGLGFRNLGQFNIALLAKQG</sequence>
<reference evidence="2 3" key="1">
    <citation type="submission" date="2023-03" db="EMBL/GenBank/DDBJ databases">
        <title>WGS of Gossypium arboreum.</title>
        <authorList>
            <person name="Yu D."/>
        </authorList>
    </citation>
    <scope>NUCLEOTIDE SEQUENCE [LARGE SCALE GENOMIC DNA]</scope>
    <source>
        <tissue evidence="2">Leaf</tissue>
    </source>
</reference>
<protein>
    <recommendedName>
        <fullName evidence="1">Reverse transcriptase domain-containing protein</fullName>
    </recommendedName>
</protein>
<dbReference type="EMBL" id="JARKNE010000012">
    <property type="protein sequence ID" value="KAK5774337.1"/>
    <property type="molecule type" value="Genomic_DNA"/>
</dbReference>
<evidence type="ECO:0000313" key="2">
    <source>
        <dbReference type="EMBL" id="KAK5774337.1"/>
    </source>
</evidence>
<name>A0ABR0MKG4_GOSAR</name>
<dbReference type="Pfam" id="PF00078">
    <property type="entry name" value="RVT_1"/>
    <property type="match status" value="1"/>
</dbReference>
<organism evidence="2 3">
    <name type="scientific">Gossypium arboreum</name>
    <name type="common">Tree cotton</name>
    <name type="synonym">Gossypium nanking</name>
    <dbReference type="NCBI Taxonomy" id="29729"/>
    <lineage>
        <taxon>Eukaryota</taxon>
        <taxon>Viridiplantae</taxon>
        <taxon>Streptophyta</taxon>
        <taxon>Embryophyta</taxon>
        <taxon>Tracheophyta</taxon>
        <taxon>Spermatophyta</taxon>
        <taxon>Magnoliopsida</taxon>
        <taxon>eudicotyledons</taxon>
        <taxon>Gunneridae</taxon>
        <taxon>Pentapetalae</taxon>
        <taxon>rosids</taxon>
        <taxon>malvids</taxon>
        <taxon>Malvales</taxon>
        <taxon>Malvaceae</taxon>
        <taxon>Malvoideae</taxon>
        <taxon>Gossypium</taxon>
    </lineage>
</organism>
<dbReference type="PANTHER" id="PTHR33116">
    <property type="entry name" value="REVERSE TRANSCRIPTASE ZINC-BINDING DOMAIN-CONTAINING PROTEIN-RELATED-RELATED"/>
    <property type="match status" value="1"/>
</dbReference>
<keyword evidence="3" id="KW-1185">Reference proteome</keyword>
<dbReference type="PANTHER" id="PTHR33116:SF86">
    <property type="entry name" value="REVERSE TRANSCRIPTASE DOMAIN-CONTAINING PROTEIN"/>
    <property type="match status" value="1"/>
</dbReference>
<proteinExistence type="predicted"/>
<accession>A0ABR0MKG4</accession>
<evidence type="ECO:0000259" key="1">
    <source>
        <dbReference type="PROSITE" id="PS50878"/>
    </source>
</evidence>
<dbReference type="InterPro" id="IPR000477">
    <property type="entry name" value="RT_dom"/>
</dbReference>
<dbReference type="PROSITE" id="PS50878">
    <property type="entry name" value="RT_POL"/>
    <property type="match status" value="1"/>
</dbReference>